<evidence type="ECO:0000313" key="4">
    <source>
        <dbReference type="EMBL" id="KAG2545239.1"/>
    </source>
</evidence>
<gene>
    <name evidence="4" type="ORF">PVAP13_9KG418570</name>
</gene>
<dbReference type="Pfam" id="PF00224">
    <property type="entry name" value="PK"/>
    <property type="match status" value="1"/>
</dbReference>
<feature type="compositionally biased region" description="Basic and acidic residues" evidence="2">
    <location>
        <begin position="50"/>
        <end position="63"/>
    </location>
</feature>
<reference evidence="4" key="1">
    <citation type="submission" date="2020-05" db="EMBL/GenBank/DDBJ databases">
        <title>WGS assembly of Panicum virgatum.</title>
        <authorList>
            <person name="Lovell J.T."/>
            <person name="Jenkins J."/>
            <person name="Shu S."/>
            <person name="Juenger T.E."/>
            <person name="Schmutz J."/>
        </authorList>
    </citation>
    <scope>NUCLEOTIDE SEQUENCE</scope>
    <source>
        <strain evidence="4">AP13</strain>
    </source>
</reference>
<protein>
    <recommendedName>
        <fullName evidence="3">Pyruvate kinase barrel domain-containing protein</fullName>
    </recommendedName>
</protein>
<sequence>MRSMPFQLKNGHHHHHHGAVMDGKPPPPPATPRVSMFRRLLVRVSASEKFVADGKERDNDEKPQPPPAGEGDAAGSVGLDRMVLSFMEDAATVERPPRGRCNCFNGSNHEESDDEEFDFLPSEHASAPVAAGAGDALEALKGLVQSASLAERNLLADASRIADKCGKSCKGKAEYRRSVADGLRTLGYDAAVCKSRWEKTPSYPAGEHEYIDAVVGKEEVRLIVEVDFRSQFELARSTKAYRAALQALPPLFVGTPDRFGQIVAVVAESARQSLKKKGLHFPPWRKPEYMCAKWFSPHVRCGGDKAVVPGPAAAAATPVQAASFSGEFELVFDRKPNLRRRRRLLLTRLAAVPSVVDCSPPPRLAAMATTARSLHLPTPPKPSNPSHHRIPVPFHIRPRPQRLGRRLAASSSDLTSFPDPAPTPNGVYVPWAAAHPAAAAATDVDAATEAELRENGFRSTRRTKLVCTIGPATCGAAELEALAVGGMNVARVNMCHGDREWHRGVIRAVRRLNDEKGFAVAVMMDTEGSEIHMGDLGGAPSAKAEDGEVWTFSVRSSDTSLPDRIIHVNYDGFAEGRHRARRRPLSVAW</sequence>
<dbReference type="Pfam" id="PF04720">
    <property type="entry name" value="PDDEXK_6"/>
    <property type="match status" value="1"/>
</dbReference>
<evidence type="ECO:0000256" key="2">
    <source>
        <dbReference type="SAM" id="MobiDB-lite"/>
    </source>
</evidence>
<dbReference type="PANTHER" id="PTHR31579">
    <property type="entry name" value="OS03G0796600 PROTEIN"/>
    <property type="match status" value="1"/>
</dbReference>
<keyword evidence="5" id="KW-1185">Reference proteome</keyword>
<accession>A0A8T0NAP8</accession>
<feature type="region of interest" description="Disordered" evidence="2">
    <location>
        <begin position="1"/>
        <end position="33"/>
    </location>
</feature>
<dbReference type="Gene3D" id="2.40.33.10">
    <property type="entry name" value="PK beta-barrel domain-like"/>
    <property type="match status" value="1"/>
</dbReference>
<organism evidence="4 5">
    <name type="scientific">Panicum virgatum</name>
    <name type="common">Blackwell switchgrass</name>
    <dbReference type="NCBI Taxonomy" id="38727"/>
    <lineage>
        <taxon>Eukaryota</taxon>
        <taxon>Viridiplantae</taxon>
        <taxon>Streptophyta</taxon>
        <taxon>Embryophyta</taxon>
        <taxon>Tracheophyta</taxon>
        <taxon>Spermatophyta</taxon>
        <taxon>Magnoliopsida</taxon>
        <taxon>Liliopsida</taxon>
        <taxon>Poales</taxon>
        <taxon>Poaceae</taxon>
        <taxon>PACMAD clade</taxon>
        <taxon>Panicoideae</taxon>
        <taxon>Panicodae</taxon>
        <taxon>Paniceae</taxon>
        <taxon>Panicinae</taxon>
        <taxon>Panicum</taxon>
        <taxon>Panicum sect. Hiantes</taxon>
    </lineage>
</organism>
<dbReference type="InterPro" id="IPR015793">
    <property type="entry name" value="Pyrv_Knase_brl"/>
</dbReference>
<dbReference type="EMBL" id="CM029053">
    <property type="protein sequence ID" value="KAG2545239.1"/>
    <property type="molecule type" value="Genomic_DNA"/>
</dbReference>
<evidence type="ECO:0000259" key="3">
    <source>
        <dbReference type="Pfam" id="PF00224"/>
    </source>
</evidence>
<dbReference type="SUPFAM" id="SSF51621">
    <property type="entry name" value="Phosphoenolpyruvate/pyruvate domain"/>
    <property type="match status" value="1"/>
</dbReference>
<dbReference type="NCBIfam" id="TIGR01615">
    <property type="entry name" value="A_thal_3542"/>
    <property type="match status" value="1"/>
</dbReference>
<dbReference type="GO" id="GO:0004743">
    <property type="term" value="F:pyruvate kinase activity"/>
    <property type="evidence" value="ECO:0007669"/>
    <property type="project" value="InterPro"/>
</dbReference>
<dbReference type="Proteomes" id="UP000823388">
    <property type="component" value="Chromosome 9K"/>
</dbReference>
<dbReference type="PANTHER" id="PTHR31579:SF1">
    <property type="entry name" value="OS03G0796600 PROTEIN"/>
    <property type="match status" value="1"/>
</dbReference>
<feature type="domain" description="Pyruvate kinase barrel" evidence="3">
    <location>
        <begin position="461"/>
        <end position="573"/>
    </location>
</feature>
<dbReference type="GO" id="GO:0000287">
    <property type="term" value="F:magnesium ion binding"/>
    <property type="evidence" value="ECO:0007669"/>
    <property type="project" value="InterPro"/>
</dbReference>
<dbReference type="InterPro" id="IPR015813">
    <property type="entry name" value="Pyrv/PenolPyrv_kinase-like_dom"/>
</dbReference>
<dbReference type="InterPro" id="IPR006502">
    <property type="entry name" value="PDDEXK-like"/>
</dbReference>
<dbReference type="Gene3D" id="3.20.20.60">
    <property type="entry name" value="Phosphoenolpyruvate-binding domains"/>
    <property type="match status" value="1"/>
</dbReference>
<evidence type="ECO:0000313" key="5">
    <source>
        <dbReference type="Proteomes" id="UP000823388"/>
    </source>
</evidence>
<dbReference type="GO" id="GO:0030955">
    <property type="term" value="F:potassium ion binding"/>
    <property type="evidence" value="ECO:0007669"/>
    <property type="project" value="InterPro"/>
</dbReference>
<dbReference type="InterPro" id="IPR040442">
    <property type="entry name" value="Pyrv_kinase-like_dom_sf"/>
</dbReference>
<name>A0A8T0NAP8_PANVG</name>
<feature type="region of interest" description="Disordered" evidence="2">
    <location>
        <begin position="49"/>
        <end position="75"/>
    </location>
</feature>
<feature type="compositionally biased region" description="Basic residues" evidence="2">
    <location>
        <begin position="386"/>
        <end position="397"/>
    </location>
</feature>
<feature type="region of interest" description="Disordered" evidence="2">
    <location>
        <begin position="376"/>
        <end position="397"/>
    </location>
</feature>
<dbReference type="GO" id="GO:0015979">
    <property type="term" value="P:photosynthesis"/>
    <property type="evidence" value="ECO:0007669"/>
    <property type="project" value="UniProtKB-KW"/>
</dbReference>
<evidence type="ECO:0000256" key="1">
    <source>
        <dbReference type="ARBA" id="ARBA00022531"/>
    </source>
</evidence>
<dbReference type="InterPro" id="IPR015806">
    <property type="entry name" value="Pyrv_Knase_insert_dom_sf"/>
</dbReference>
<dbReference type="AlphaFoldDB" id="A0A8T0NAP8"/>
<keyword evidence="1" id="KW-0602">Photosynthesis</keyword>
<proteinExistence type="predicted"/>
<comment type="caution">
    <text evidence="4">The sequence shown here is derived from an EMBL/GenBank/DDBJ whole genome shotgun (WGS) entry which is preliminary data.</text>
</comment>